<keyword evidence="2" id="KW-1185">Reference proteome</keyword>
<organism evidence="1 2">
    <name type="scientific">Dermatophagoides farinae</name>
    <name type="common">American house dust mite</name>
    <dbReference type="NCBI Taxonomy" id="6954"/>
    <lineage>
        <taxon>Eukaryota</taxon>
        <taxon>Metazoa</taxon>
        <taxon>Ecdysozoa</taxon>
        <taxon>Arthropoda</taxon>
        <taxon>Chelicerata</taxon>
        <taxon>Arachnida</taxon>
        <taxon>Acari</taxon>
        <taxon>Acariformes</taxon>
        <taxon>Sarcoptiformes</taxon>
        <taxon>Astigmata</taxon>
        <taxon>Psoroptidia</taxon>
        <taxon>Analgoidea</taxon>
        <taxon>Pyroglyphidae</taxon>
        <taxon>Dermatophagoidinae</taxon>
        <taxon>Dermatophagoides</taxon>
    </lineage>
</organism>
<name>A0A922L2V2_DERFA</name>
<accession>A0A922L2V2</accession>
<reference evidence="1" key="1">
    <citation type="submission" date="2013-05" db="EMBL/GenBank/DDBJ databases">
        <authorList>
            <person name="Yim A.K.Y."/>
            <person name="Chan T.F."/>
            <person name="Ji K.M."/>
            <person name="Liu X.Y."/>
            <person name="Zhou J.W."/>
            <person name="Li R.Q."/>
            <person name="Yang K.Y."/>
            <person name="Li J."/>
            <person name="Li M."/>
            <person name="Law P.T.W."/>
            <person name="Wu Y.L."/>
            <person name="Cai Z.L."/>
            <person name="Qin H."/>
            <person name="Bao Y."/>
            <person name="Leung R.K.K."/>
            <person name="Ng P.K.S."/>
            <person name="Zou J."/>
            <person name="Zhong X.J."/>
            <person name="Ran P.X."/>
            <person name="Zhong N.S."/>
            <person name="Liu Z.G."/>
            <person name="Tsui S.K.W."/>
        </authorList>
    </citation>
    <scope>NUCLEOTIDE SEQUENCE</scope>
    <source>
        <strain evidence="1">Derf</strain>
        <tissue evidence="1">Whole organism</tissue>
    </source>
</reference>
<dbReference type="EMBL" id="ASGP02000003">
    <property type="protein sequence ID" value="KAH9515921.1"/>
    <property type="molecule type" value="Genomic_DNA"/>
</dbReference>
<sequence length="83" mass="9814">MILQCLSSHCLFVIQTANKKKHVGFWTIARWKHVNNYPYYSVQELREGKKILRIGNNQCLLRLFTTDDDHWSDLIPTTTSTLY</sequence>
<evidence type="ECO:0000313" key="1">
    <source>
        <dbReference type="EMBL" id="KAH9515921.1"/>
    </source>
</evidence>
<evidence type="ECO:0000313" key="2">
    <source>
        <dbReference type="Proteomes" id="UP000790347"/>
    </source>
</evidence>
<gene>
    <name evidence="1" type="ORF">DERF_006693</name>
</gene>
<dbReference type="Proteomes" id="UP000790347">
    <property type="component" value="Unassembled WGS sequence"/>
</dbReference>
<dbReference type="AlphaFoldDB" id="A0A922L2V2"/>
<reference evidence="1" key="2">
    <citation type="journal article" date="2022" name="Res Sq">
        <title>Comparative Genomics Reveals Insights into the Divergent Evolution of Astigmatic Mites and Household Pest Adaptations.</title>
        <authorList>
            <person name="Xiong Q."/>
            <person name="Wan A.T.-Y."/>
            <person name="Liu X.-Y."/>
            <person name="Fung C.S.-H."/>
            <person name="Xiao X."/>
            <person name="Malainual N."/>
            <person name="Hou J."/>
            <person name="Wang L."/>
            <person name="Wang M."/>
            <person name="Yang K."/>
            <person name="Cui Y."/>
            <person name="Leung E."/>
            <person name="Nong W."/>
            <person name="Shin S.-K."/>
            <person name="Au S."/>
            <person name="Jeong K.Y."/>
            <person name="Chew F.T."/>
            <person name="Hui J."/>
            <person name="Leung T.F."/>
            <person name="Tungtrongchitr A."/>
            <person name="Zhong N."/>
            <person name="Liu Z."/>
            <person name="Tsui S."/>
        </authorList>
    </citation>
    <scope>NUCLEOTIDE SEQUENCE</scope>
    <source>
        <strain evidence="1">Derf</strain>
        <tissue evidence="1">Whole organism</tissue>
    </source>
</reference>
<proteinExistence type="predicted"/>
<comment type="caution">
    <text evidence="1">The sequence shown here is derived from an EMBL/GenBank/DDBJ whole genome shotgun (WGS) entry which is preliminary data.</text>
</comment>
<protein>
    <submittedName>
        <fullName evidence="1">Uncharacterized protein</fullName>
    </submittedName>
</protein>